<keyword evidence="1" id="KW-0238">DNA-binding</keyword>
<accession>A0A380HKS8</accession>
<dbReference type="SUPFAM" id="SSF47789">
    <property type="entry name" value="C-terminal domain of RNA polymerase alpha subunit"/>
    <property type="match status" value="1"/>
</dbReference>
<name>A0A380HKS8_STASA</name>
<dbReference type="EMBL" id="UHED01000001">
    <property type="protein sequence ID" value="SUM82146.1"/>
    <property type="molecule type" value="Genomic_DNA"/>
</dbReference>
<protein>
    <submittedName>
        <fullName evidence="1">Putative DNA-binding protein</fullName>
    </submittedName>
</protein>
<proteinExistence type="predicted"/>
<dbReference type="RefSeq" id="WP_002482448.1">
    <property type="nucleotide sequence ID" value="NZ_CAXOKG010000002.1"/>
</dbReference>
<organism evidence="1 2">
    <name type="scientific">Staphylococcus saprophyticus</name>
    <dbReference type="NCBI Taxonomy" id="29385"/>
    <lineage>
        <taxon>Bacteria</taxon>
        <taxon>Bacillati</taxon>
        <taxon>Bacillota</taxon>
        <taxon>Bacilli</taxon>
        <taxon>Bacillales</taxon>
        <taxon>Staphylococcaceae</taxon>
        <taxon>Staphylococcus</taxon>
    </lineage>
</organism>
<evidence type="ECO:0000313" key="1">
    <source>
        <dbReference type="EMBL" id="SUM82146.1"/>
    </source>
</evidence>
<dbReference type="Gene3D" id="3.10.450.50">
    <property type="match status" value="1"/>
</dbReference>
<dbReference type="GO" id="GO:0003677">
    <property type="term" value="F:DNA binding"/>
    <property type="evidence" value="ECO:0007669"/>
    <property type="project" value="UniProtKB-KW"/>
</dbReference>
<dbReference type="Gene3D" id="1.10.150.20">
    <property type="entry name" value="5' to 3' exonuclease, C-terminal subdomain"/>
    <property type="match status" value="1"/>
</dbReference>
<gene>
    <name evidence="1" type="ORF">NCTC7688_00642</name>
</gene>
<evidence type="ECO:0000313" key="2">
    <source>
        <dbReference type="Proteomes" id="UP000254707"/>
    </source>
</evidence>
<sequence>MTIDLPKIGKPATNALHHIGVKTLEDVAGYDRTTLLAIHGVGPKAMDILEDNLKKHNMNFKEDIGFDVPFHLTGDLKCDNAPKRRVMLDFLIGSALVDKDKLQAIVAEDFKWEVVDAFQLTGFDAFYQELEDHKETIVSIDVKMNISHGKSGALHGTQILENGTTIYFADMFEFTSHRKDAKVKSITSYIIMNEGES</sequence>
<dbReference type="Proteomes" id="UP000254707">
    <property type="component" value="Unassembled WGS sequence"/>
</dbReference>
<reference evidence="1 2" key="1">
    <citation type="submission" date="2018-06" db="EMBL/GenBank/DDBJ databases">
        <authorList>
            <consortium name="Pathogen Informatics"/>
            <person name="Doyle S."/>
        </authorList>
    </citation>
    <scope>NUCLEOTIDE SEQUENCE [LARGE SCALE GENOMIC DNA]</scope>
    <source>
        <strain evidence="1 2">NCTC7688</strain>
    </source>
</reference>
<dbReference type="AlphaFoldDB" id="A0A380HKS8"/>